<comment type="similarity">
    <text evidence="2 7">Belongs to the DedA family.</text>
</comment>
<sequence>MNSLIEHLTGLAAPWLYVAVGTLAAAEAAILVGLVFPGETALLIGGFAASQGRVNLAVMVAVAVGAAIVGDSIGYEVGRHFGPRIRDTRVGRWVGQDRWERAERSLQHRGGPAVMFGRWVGILRAIVPGVAGMTRMPYRRFLIWNVIGALVWAPTMVIGGYLAGSSYRALESWLGRAGLVIFVVLLVGVAGWRWLRWAAARQEPRGDGHSSAEPQVERSHSTGTTSQHRQEPG</sequence>
<feature type="transmembrane region" description="Helical" evidence="7">
    <location>
        <begin position="141"/>
        <end position="161"/>
    </location>
</feature>
<reference evidence="10 11" key="1">
    <citation type="journal article" date="2013" name="ISME J.">
        <title>Metabolic model for the filamentous 'Candidatus Microthrix parvicella' based on genomic and metagenomic analyses.</title>
        <authorList>
            <person name="Jon McIlroy S."/>
            <person name="Kristiansen R."/>
            <person name="Albertsen M."/>
            <person name="Michael Karst S."/>
            <person name="Rossetti S."/>
            <person name="Lund Nielsen J."/>
            <person name="Tandoi V."/>
            <person name="James Seviour R."/>
            <person name="Nielsen P.H."/>
        </authorList>
    </citation>
    <scope>NUCLEOTIDE SEQUENCE [LARGE SCALE GENOMIC DNA]</scope>
    <source>
        <strain evidence="10 11">RN1</strain>
    </source>
</reference>
<dbReference type="Proteomes" id="UP000018291">
    <property type="component" value="Unassembled WGS sequence"/>
</dbReference>
<evidence type="ECO:0000256" key="2">
    <source>
        <dbReference type="ARBA" id="ARBA00010792"/>
    </source>
</evidence>
<feature type="transmembrane region" description="Helical" evidence="7">
    <location>
        <begin position="12"/>
        <end position="36"/>
    </location>
</feature>
<dbReference type="InterPro" id="IPR032816">
    <property type="entry name" value="VTT_dom"/>
</dbReference>
<feature type="domain" description="VTT" evidence="9">
    <location>
        <begin position="36"/>
        <end position="161"/>
    </location>
</feature>
<dbReference type="Pfam" id="PF09335">
    <property type="entry name" value="VTT_dom"/>
    <property type="match status" value="1"/>
</dbReference>
<keyword evidence="11" id="KW-1185">Reference proteome</keyword>
<keyword evidence="5 7" id="KW-1133">Transmembrane helix</keyword>
<evidence type="ECO:0000256" key="6">
    <source>
        <dbReference type="ARBA" id="ARBA00023136"/>
    </source>
</evidence>
<feature type="transmembrane region" description="Helical" evidence="7">
    <location>
        <begin position="173"/>
        <end position="195"/>
    </location>
</feature>
<evidence type="ECO:0000256" key="8">
    <source>
        <dbReference type="SAM" id="MobiDB-lite"/>
    </source>
</evidence>
<evidence type="ECO:0000256" key="1">
    <source>
        <dbReference type="ARBA" id="ARBA00004651"/>
    </source>
</evidence>
<comment type="subcellular location">
    <subcellularLocation>
        <location evidence="1 7">Cell membrane</location>
        <topology evidence="1 7">Multi-pass membrane protein</topology>
    </subcellularLocation>
</comment>
<feature type="compositionally biased region" description="Basic and acidic residues" evidence="8">
    <location>
        <begin position="202"/>
        <end position="220"/>
    </location>
</feature>
<accession>R4Z4F7</accession>
<evidence type="ECO:0000256" key="5">
    <source>
        <dbReference type="ARBA" id="ARBA00022989"/>
    </source>
</evidence>
<evidence type="ECO:0000256" key="7">
    <source>
        <dbReference type="RuleBase" id="RU367016"/>
    </source>
</evidence>
<organism evidence="10 11">
    <name type="scientific">Candidatus Neomicrothrix parvicella RN1</name>
    <dbReference type="NCBI Taxonomy" id="1229780"/>
    <lineage>
        <taxon>Bacteria</taxon>
        <taxon>Bacillati</taxon>
        <taxon>Actinomycetota</taxon>
        <taxon>Acidimicrobiia</taxon>
        <taxon>Acidimicrobiales</taxon>
        <taxon>Microthrixaceae</taxon>
        <taxon>Candidatus Neomicrothrix</taxon>
    </lineage>
</organism>
<dbReference type="EMBL" id="CANL01000029">
    <property type="protein sequence ID" value="CCM64186.1"/>
    <property type="molecule type" value="Genomic_DNA"/>
</dbReference>
<dbReference type="eggNOG" id="COG0586">
    <property type="taxonomic scope" value="Bacteria"/>
</dbReference>
<dbReference type="GO" id="GO:0005886">
    <property type="term" value="C:plasma membrane"/>
    <property type="evidence" value="ECO:0007669"/>
    <property type="project" value="UniProtKB-SubCell"/>
</dbReference>
<evidence type="ECO:0000256" key="3">
    <source>
        <dbReference type="ARBA" id="ARBA00022475"/>
    </source>
</evidence>
<gene>
    <name evidence="10" type="ORF">BN381_350046</name>
</gene>
<dbReference type="PANTHER" id="PTHR30353:SF15">
    <property type="entry name" value="INNER MEMBRANE PROTEIN YABI"/>
    <property type="match status" value="1"/>
</dbReference>
<comment type="caution">
    <text evidence="10">The sequence shown here is derived from an EMBL/GenBank/DDBJ whole genome shotgun (WGS) entry which is preliminary data.</text>
</comment>
<evidence type="ECO:0000313" key="11">
    <source>
        <dbReference type="Proteomes" id="UP000018291"/>
    </source>
</evidence>
<dbReference type="HOGENOM" id="CLU_044208_6_3_11"/>
<name>R4Z4F7_9ACTN</name>
<feature type="region of interest" description="Disordered" evidence="8">
    <location>
        <begin position="202"/>
        <end position="233"/>
    </location>
</feature>
<dbReference type="PANTHER" id="PTHR30353">
    <property type="entry name" value="INNER MEMBRANE PROTEIN DEDA-RELATED"/>
    <property type="match status" value="1"/>
</dbReference>
<evidence type="ECO:0000259" key="9">
    <source>
        <dbReference type="Pfam" id="PF09335"/>
    </source>
</evidence>
<dbReference type="AlphaFoldDB" id="R4Z4F7"/>
<proteinExistence type="inferred from homology"/>
<dbReference type="RefSeq" id="WP_012227892.1">
    <property type="nucleotide sequence ID" value="NZ_HG422565.1"/>
</dbReference>
<dbReference type="OrthoDB" id="9813426at2"/>
<keyword evidence="3 7" id="KW-1003">Cell membrane</keyword>
<evidence type="ECO:0000256" key="4">
    <source>
        <dbReference type="ARBA" id="ARBA00022692"/>
    </source>
</evidence>
<feature type="transmembrane region" description="Helical" evidence="7">
    <location>
        <begin position="56"/>
        <end position="77"/>
    </location>
</feature>
<keyword evidence="6 7" id="KW-0472">Membrane</keyword>
<dbReference type="InterPro" id="IPR032818">
    <property type="entry name" value="DedA-like"/>
</dbReference>
<evidence type="ECO:0000313" key="10">
    <source>
        <dbReference type="EMBL" id="CCM64186.1"/>
    </source>
</evidence>
<dbReference type="STRING" id="1229780.BN381_350046"/>
<protein>
    <recommendedName>
        <fullName evidence="9">VTT domain-containing protein</fullName>
    </recommendedName>
</protein>
<keyword evidence="4 7" id="KW-0812">Transmembrane</keyword>